<protein>
    <recommendedName>
        <fullName evidence="5">Autotransporter domain-containing protein</fullName>
    </recommendedName>
</protein>
<gene>
    <name evidence="3" type="ORF">NCTC10529_00800</name>
</gene>
<dbReference type="EMBL" id="LS483426">
    <property type="protein sequence ID" value="SQH24609.1"/>
    <property type="molecule type" value="Genomic_DNA"/>
</dbReference>
<feature type="signal peptide" evidence="2">
    <location>
        <begin position="1"/>
        <end position="22"/>
    </location>
</feature>
<organism evidence="3 4">
    <name type="scientific">Kingella kingae</name>
    <dbReference type="NCBI Taxonomy" id="504"/>
    <lineage>
        <taxon>Bacteria</taxon>
        <taxon>Pseudomonadati</taxon>
        <taxon>Pseudomonadota</taxon>
        <taxon>Betaproteobacteria</taxon>
        <taxon>Neisseriales</taxon>
        <taxon>Neisseriaceae</taxon>
        <taxon>Kingella</taxon>
    </lineage>
</organism>
<name>A0AAX2J2R6_KINKI</name>
<sequence length="420" mass="45373">MRLTHSALALALAFSFGNFAHANTLACSNSYGFRVDVSGNTGATVCSNTSSDLIDLVKDFSLSNSGYTQSSAAFAVGRINDVDFTASYAANSNDLVFNAPDLGIENKVFTGATRKKAQDAFEDWVKHSGIIGDMMRYQSKHSAASPITGAAGIMPTMAATDFNTEIQSVSNIATTPSSSTDNKESTTNADATPINNLIGTGVSIGSFSNNGERINSYTLPLSYSIGTGDDSRQQLIISVPLTMYTIGKAKGYHAGVGIAHRFPITQNWTLTPGVRYALTGSVDRATIASVTSASLTSTYHIPFEQFDLNIANMIGHYRTGKFKAGDYSFDPNIKQTMLRNGVMLSQPITLGSQQLAIEYSLIDTRYIGGQKPFMRDMQEFGVTLGTHRNNNSHQSFLRAGVSYVRAKDNNGFTFNFGYWF</sequence>
<reference evidence="3 4" key="1">
    <citation type="submission" date="2018-06" db="EMBL/GenBank/DDBJ databases">
        <authorList>
            <consortium name="Pathogen Informatics"/>
            <person name="Doyle S."/>
        </authorList>
    </citation>
    <scope>NUCLEOTIDE SEQUENCE [LARGE SCALE GENOMIC DNA]</scope>
    <source>
        <strain evidence="3 4">NCTC10529</strain>
    </source>
</reference>
<evidence type="ECO:0008006" key="5">
    <source>
        <dbReference type="Google" id="ProtNLM"/>
    </source>
</evidence>
<feature type="chain" id="PRO_5043948628" description="Autotransporter domain-containing protein" evidence="2">
    <location>
        <begin position="23"/>
        <end position="420"/>
    </location>
</feature>
<evidence type="ECO:0000256" key="1">
    <source>
        <dbReference type="SAM" id="MobiDB-lite"/>
    </source>
</evidence>
<dbReference type="Proteomes" id="UP000248598">
    <property type="component" value="Chromosome 1"/>
</dbReference>
<evidence type="ECO:0000313" key="4">
    <source>
        <dbReference type="Proteomes" id="UP000248598"/>
    </source>
</evidence>
<evidence type="ECO:0000313" key="3">
    <source>
        <dbReference type="EMBL" id="SQH24609.1"/>
    </source>
</evidence>
<feature type="region of interest" description="Disordered" evidence="1">
    <location>
        <begin position="173"/>
        <end position="192"/>
    </location>
</feature>
<dbReference type="GeneID" id="93262109"/>
<evidence type="ECO:0000256" key="2">
    <source>
        <dbReference type="SAM" id="SignalP"/>
    </source>
</evidence>
<proteinExistence type="predicted"/>
<keyword evidence="2" id="KW-0732">Signal</keyword>
<dbReference type="AlphaFoldDB" id="A0AAX2J2R6"/>
<accession>A0AAX2J2R6</accession>
<dbReference type="RefSeq" id="WP_003785236.1">
    <property type="nucleotide sequence ID" value="NZ_CP050135.1"/>
</dbReference>